<dbReference type="InterPro" id="IPR053140">
    <property type="entry name" value="GDSL_Rv0518-like"/>
</dbReference>
<reference evidence="3 4" key="1">
    <citation type="journal article" date="2003" name="Int. J. Syst. Evol. Microbiol.">
        <title>Kocuria polaris sp. nov., an orange-pigmented psychrophilic bacterium isolated from an Antarctic cyanobacterial mat sample.</title>
        <authorList>
            <person name="Reddy G.S."/>
            <person name="Prakash J.S."/>
            <person name="Prabahar V."/>
            <person name="Matsumoto G.I."/>
            <person name="Stackebrandt E."/>
            <person name="Shivaji S."/>
        </authorList>
    </citation>
    <scope>NUCLEOTIDE SEQUENCE [LARGE SCALE GENOMIC DNA]</scope>
    <source>
        <strain evidence="3 4">CMS 76or</strain>
    </source>
</reference>
<keyword evidence="3" id="KW-0378">Hydrolase</keyword>
<dbReference type="EMBL" id="JSUH01000007">
    <property type="protein sequence ID" value="KHD97475.1"/>
    <property type="molecule type" value="Genomic_DNA"/>
</dbReference>
<dbReference type="SUPFAM" id="SSF52266">
    <property type="entry name" value="SGNH hydrolase"/>
    <property type="match status" value="1"/>
</dbReference>
<dbReference type="PANTHER" id="PTHR43784:SF2">
    <property type="entry name" value="GDSL-LIKE LIPASE_ACYLHYDROLASE, PUTATIVE (AFU_ORTHOLOGUE AFUA_2G00820)-RELATED"/>
    <property type="match status" value="1"/>
</dbReference>
<feature type="region of interest" description="Disordered" evidence="1">
    <location>
        <begin position="251"/>
        <end position="293"/>
    </location>
</feature>
<feature type="domain" description="SGNH hydrolase-type esterase" evidence="2">
    <location>
        <begin position="23"/>
        <end position="196"/>
    </location>
</feature>
<dbReference type="Gene3D" id="3.40.50.1110">
    <property type="entry name" value="SGNH hydrolase"/>
    <property type="match status" value="1"/>
</dbReference>
<keyword evidence="4" id="KW-1185">Reference proteome</keyword>
<dbReference type="InterPro" id="IPR036514">
    <property type="entry name" value="SGNH_hydro_sf"/>
</dbReference>
<dbReference type="RefSeq" id="WP_035926396.1">
    <property type="nucleotide sequence ID" value="NZ_JSUH01000007.1"/>
</dbReference>
<dbReference type="Pfam" id="PF13472">
    <property type="entry name" value="Lipase_GDSL_2"/>
    <property type="match status" value="1"/>
</dbReference>
<dbReference type="CDD" id="cd01832">
    <property type="entry name" value="SGNH_hydrolase_like_1"/>
    <property type="match status" value="1"/>
</dbReference>
<comment type="caution">
    <text evidence="3">The sequence shown here is derived from an EMBL/GenBank/DDBJ whole genome shotgun (WGS) entry which is preliminary data.</text>
</comment>
<sequence>MTETTPGPPDTAPPVHPWRRMVAIGDSFTEGIGDPDPGSPGGHRGWADRVAEELDRLAPGLSYANLAIRGRLFRQIVDEQVGPALELTPDLVTVCAGGNDMLRPGGDPDAIAEEMDDVVGRLAADGATVVLVGGPDIGATPVLRGIRGRIAVYNENVRVVASRHDAVLVDLWGLRELADPAMWDPDRLHFSPLGHHRIAVEALDTLGLAHGLVPEVVPDRPPSSWRQARGEDLVWAHRYLRPWVARRIRRTSSGAQVRPKRPHFGTPTVPGGGVAPGEGPGAGPGDDRGAADG</sequence>
<dbReference type="Proteomes" id="UP000030466">
    <property type="component" value="Unassembled WGS sequence"/>
</dbReference>
<evidence type="ECO:0000313" key="4">
    <source>
        <dbReference type="Proteomes" id="UP000030466"/>
    </source>
</evidence>
<dbReference type="InterPro" id="IPR013830">
    <property type="entry name" value="SGNH_hydro"/>
</dbReference>
<protein>
    <submittedName>
        <fullName evidence="3">SGNH hydrolase</fullName>
    </submittedName>
</protein>
<name>A0A0A6VR32_KOCRO</name>
<organism evidence="3 4">
    <name type="scientific">Kocuria rosea subsp. polaris</name>
    <dbReference type="NCBI Taxonomy" id="136273"/>
    <lineage>
        <taxon>Bacteria</taxon>
        <taxon>Bacillati</taxon>
        <taxon>Actinomycetota</taxon>
        <taxon>Actinomycetes</taxon>
        <taxon>Micrococcales</taxon>
        <taxon>Micrococcaceae</taxon>
        <taxon>Kocuria</taxon>
    </lineage>
</organism>
<dbReference type="GO" id="GO:0016787">
    <property type="term" value="F:hydrolase activity"/>
    <property type="evidence" value="ECO:0007669"/>
    <property type="project" value="UniProtKB-KW"/>
</dbReference>
<evidence type="ECO:0000256" key="1">
    <source>
        <dbReference type="SAM" id="MobiDB-lite"/>
    </source>
</evidence>
<gene>
    <name evidence="3" type="ORF">GY22_08960</name>
</gene>
<proteinExistence type="predicted"/>
<evidence type="ECO:0000313" key="3">
    <source>
        <dbReference type="EMBL" id="KHD97475.1"/>
    </source>
</evidence>
<accession>A0A0A6VR32</accession>
<dbReference type="PANTHER" id="PTHR43784">
    <property type="entry name" value="GDSL-LIKE LIPASE/ACYLHYDROLASE, PUTATIVE (AFU_ORTHOLOGUE AFUA_2G00820)-RELATED"/>
    <property type="match status" value="1"/>
</dbReference>
<dbReference type="AlphaFoldDB" id="A0A0A6VR32"/>
<dbReference type="OrthoDB" id="3465773at2"/>
<evidence type="ECO:0000259" key="2">
    <source>
        <dbReference type="Pfam" id="PF13472"/>
    </source>
</evidence>
<feature type="compositionally biased region" description="Gly residues" evidence="1">
    <location>
        <begin position="270"/>
        <end position="284"/>
    </location>
</feature>